<dbReference type="SUPFAM" id="SSF53901">
    <property type="entry name" value="Thiolase-like"/>
    <property type="match status" value="1"/>
</dbReference>
<dbReference type="InterPro" id="IPR020617">
    <property type="entry name" value="Thiolase_C"/>
</dbReference>
<reference evidence="2 3" key="1">
    <citation type="submission" date="2018-05" db="EMBL/GenBank/DDBJ databases">
        <title>Genetic diversity of glacier-inhabiting Cryobacterium bacteria in China and description of Cryobacterium mengkeensis sp. nov. and Arthrobacter glacialis sp. nov.</title>
        <authorList>
            <person name="Liu Q."/>
            <person name="Xin Y.-H."/>
        </authorList>
    </citation>
    <scope>NUCLEOTIDE SEQUENCE [LARGE SCALE GENOMIC DNA]</scope>
    <source>
        <strain evidence="2 3">SK-1</strain>
    </source>
</reference>
<dbReference type="InterPro" id="IPR016039">
    <property type="entry name" value="Thiolase-like"/>
</dbReference>
<keyword evidence="3" id="KW-1185">Reference proteome</keyword>
<feature type="domain" description="Thiolase C-terminal" evidence="1">
    <location>
        <begin position="6"/>
        <end position="50"/>
    </location>
</feature>
<evidence type="ECO:0000313" key="2">
    <source>
        <dbReference type="EMBL" id="PXA67994.1"/>
    </source>
</evidence>
<gene>
    <name evidence="2" type="ORF">CTB96_15140</name>
</gene>
<proteinExistence type="predicted"/>
<dbReference type="Gene3D" id="3.40.47.10">
    <property type="match status" value="1"/>
</dbReference>
<evidence type="ECO:0000259" key="1">
    <source>
        <dbReference type="Pfam" id="PF02803"/>
    </source>
</evidence>
<protein>
    <recommendedName>
        <fullName evidence="1">Thiolase C-terminal domain-containing protein</fullName>
    </recommendedName>
</protein>
<dbReference type="AlphaFoldDB" id="A0A317ZTG7"/>
<evidence type="ECO:0000313" key="3">
    <source>
        <dbReference type="Proteomes" id="UP000246722"/>
    </source>
</evidence>
<dbReference type="EMBL" id="QHLY01000012">
    <property type="protein sequence ID" value="PXA67994.1"/>
    <property type="molecule type" value="Genomic_DNA"/>
</dbReference>
<comment type="caution">
    <text evidence="2">The sequence shown here is derived from an EMBL/GenBank/DDBJ whole genome shotgun (WGS) entry which is preliminary data.</text>
</comment>
<dbReference type="OrthoDB" id="3204099at2"/>
<dbReference type="Proteomes" id="UP000246722">
    <property type="component" value="Unassembled WGS sequence"/>
</dbReference>
<organism evidence="2 3">
    <name type="scientific">Cryobacterium arcticum</name>
    <dbReference type="NCBI Taxonomy" id="670052"/>
    <lineage>
        <taxon>Bacteria</taxon>
        <taxon>Bacillati</taxon>
        <taxon>Actinomycetota</taxon>
        <taxon>Actinomycetes</taxon>
        <taxon>Micrococcales</taxon>
        <taxon>Microbacteriaceae</taxon>
        <taxon>Cryobacterium</taxon>
    </lineage>
</organism>
<dbReference type="Pfam" id="PF02803">
    <property type="entry name" value="Thiolase_C"/>
    <property type="match status" value="1"/>
</dbReference>
<sequence length="50" mass="5027">MAEADELTEINEASAAVAVALSRELGVEPEIVNAHCGAITLGHHIGASGT</sequence>
<accession>A0A317ZTG7</accession>
<name>A0A317ZTG7_9MICO</name>
<dbReference type="GO" id="GO:0016747">
    <property type="term" value="F:acyltransferase activity, transferring groups other than amino-acyl groups"/>
    <property type="evidence" value="ECO:0007669"/>
    <property type="project" value="InterPro"/>
</dbReference>